<dbReference type="Pfam" id="PF06262">
    <property type="entry name" value="Zincin_1"/>
    <property type="match status" value="1"/>
</dbReference>
<dbReference type="InterPro" id="IPR010428">
    <property type="entry name" value="Zincin_1"/>
</dbReference>
<dbReference type="InterPro" id="IPR038555">
    <property type="entry name" value="Zincin_1_sf"/>
</dbReference>
<evidence type="ECO:0000313" key="1">
    <source>
        <dbReference type="EMBL" id="QBF46197.1"/>
    </source>
</evidence>
<gene>
    <name evidence="1" type="ORF">EXU32_07980</name>
</gene>
<dbReference type="AlphaFoldDB" id="A0A4P6MWF3"/>
<dbReference type="KEGG" id="jli:EXU32_07980"/>
<sequence length="126" mass="14230">MVEISREDFELVVSDALDQVPQELLAMLDNVAFFVEDEPGHEHADPHLSPEDNSELLGIYLGIPLTERDGMWPGALPDRIVLFRGPLSRMCQDLEELREEIAITIVHEAGHHVGIDEERLHELGWG</sequence>
<proteinExistence type="predicted"/>
<accession>A0A4P6MWF3</accession>
<organism evidence="1 2">
    <name type="scientific">Janibacter limosus</name>
    <dbReference type="NCBI Taxonomy" id="53458"/>
    <lineage>
        <taxon>Bacteria</taxon>
        <taxon>Bacillati</taxon>
        <taxon>Actinomycetota</taxon>
        <taxon>Actinomycetes</taxon>
        <taxon>Micrococcales</taxon>
        <taxon>Intrasporangiaceae</taxon>
        <taxon>Janibacter</taxon>
    </lineage>
</organism>
<dbReference type="RefSeq" id="WP_130629421.1">
    <property type="nucleotide sequence ID" value="NZ_CP036164.1"/>
</dbReference>
<dbReference type="SUPFAM" id="SSF55486">
    <property type="entry name" value="Metalloproteases ('zincins'), catalytic domain"/>
    <property type="match status" value="1"/>
</dbReference>
<name>A0A4P6MWF3_9MICO</name>
<evidence type="ECO:0000313" key="2">
    <source>
        <dbReference type="Proteomes" id="UP000290408"/>
    </source>
</evidence>
<dbReference type="Proteomes" id="UP000290408">
    <property type="component" value="Chromosome"/>
</dbReference>
<dbReference type="STRING" id="1216970.GCA_001570985_02746"/>
<keyword evidence="2" id="KW-1185">Reference proteome</keyword>
<dbReference type="Gene3D" id="3.30.2010.20">
    <property type="match status" value="1"/>
</dbReference>
<dbReference type="CDD" id="cd12952">
    <property type="entry name" value="MMP_ACEL2062"/>
    <property type="match status" value="1"/>
</dbReference>
<protein>
    <submittedName>
        <fullName evidence="1">Metallopeptidase family protein</fullName>
    </submittedName>
</protein>
<dbReference type="EMBL" id="CP036164">
    <property type="protein sequence ID" value="QBF46197.1"/>
    <property type="molecule type" value="Genomic_DNA"/>
</dbReference>
<dbReference type="OrthoDB" id="9806895at2"/>
<reference evidence="1 2" key="1">
    <citation type="submission" date="2019-02" db="EMBL/GenBank/DDBJ databases">
        <title>Genomic data mining of an Antarctic deep-sea actinobacterium, Janibacterlimosus P3-3-X1.</title>
        <authorList>
            <person name="Liao L."/>
            <person name="Chen B."/>
        </authorList>
    </citation>
    <scope>NUCLEOTIDE SEQUENCE [LARGE SCALE GENOMIC DNA]</scope>
    <source>
        <strain evidence="1 2">P3-3-X1</strain>
    </source>
</reference>